<protein>
    <recommendedName>
        <fullName evidence="4">Translation initiation factor IF-3</fullName>
    </recommendedName>
</protein>
<dbReference type="InterPro" id="IPR036788">
    <property type="entry name" value="T_IF-3_C_sf"/>
</dbReference>
<evidence type="ECO:0000259" key="5">
    <source>
        <dbReference type="Pfam" id="PF00707"/>
    </source>
</evidence>
<dbReference type="Gene3D" id="3.30.110.10">
    <property type="entry name" value="Translation initiation factor 3 (IF-3), C-terminal domain"/>
    <property type="match status" value="1"/>
</dbReference>
<evidence type="ECO:0000256" key="1">
    <source>
        <dbReference type="ARBA" id="ARBA00005439"/>
    </source>
</evidence>
<dbReference type="SUPFAM" id="SSF55200">
    <property type="entry name" value="Translation initiation factor IF3, C-terminal domain"/>
    <property type="match status" value="1"/>
</dbReference>
<dbReference type="Proteomes" id="UP000177803">
    <property type="component" value="Unassembled WGS sequence"/>
</dbReference>
<dbReference type="PANTHER" id="PTHR10938">
    <property type="entry name" value="TRANSLATION INITIATION FACTOR IF-3"/>
    <property type="match status" value="1"/>
</dbReference>
<dbReference type="InterPro" id="IPR019815">
    <property type="entry name" value="Translation_initiation_fac_3_C"/>
</dbReference>
<evidence type="ECO:0000259" key="6">
    <source>
        <dbReference type="Pfam" id="PF05198"/>
    </source>
</evidence>
<evidence type="ECO:0000313" key="8">
    <source>
        <dbReference type="Proteomes" id="UP000177803"/>
    </source>
</evidence>
<keyword evidence="3" id="KW-0648">Protein biosynthesis</keyword>
<evidence type="ECO:0000256" key="2">
    <source>
        <dbReference type="ARBA" id="ARBA00022540"/>
    </source>
</evidence>
<evidence type="ECO:0000313" key="7">
    <source>
        <dbReference type="EMBL" id="OGH84424.1"/>
    </source>
</evidence>
<dbReference type="GO" id="GO:0032790">
    <property type="term" value="P:ribosome disassembly"/>
    <property type="evidence" value="ECO:0007669"/>
    <property type="project" value="TreeGrafter"/>
</dbReference>
<feature type="domain" description="Translation initiation factor 3 C-terminal" evidence="5">
    <location>
        <begin position="95"/>
        <end position="179"/>
    </location>
</feature>
<sequence>MRISHKRKKEEPKKIYFFNEGITAPKVLLLGSDNGNLGVMSTGEAIRLAREQEMDLVEINPKIDPPVCKIMNFGQFRYQQEKEMRLRKAHQHVVDTKGVRLSLRIGKHDMDIRRDQAVEFLNEGDKVKVEIMLRGRENQQTAMAFDIVKNFINDVISLVPVRYEQNVERQGNKITAIIVKS</sequence>
<dbReference type="Pfam" id="PF05198">
    <property type="entry name" value="IF3_N"/>
    <property type="match status" value="1"/>
</dbReference>
<dbReference type="SUPFAM" id="SSF54364">
    <property type="entry name" value="Translation initiation factor IF3, N-terminal domain"/>
    <property type="match status" value="1"/>
</dbReference>
<dbReference type="GO" id="GO:0005737">
    <property type="term" value="C:cytoplasm"/>
    <property type="evidence" value="ECO:0007669"/>
    <property type="project" value="UniProtKB-ARBA"/>
</dbReference>
<proteinExistence type="inferred from homology"/>
<dbReference type="InterPro" id="IPR019814">
    <property type="entry name" value="Translation_initiation_fac_3_N"/>
</dbReference>
<dbReference type="NCBIfam" id="TIGR00168">
    <property type="entry name" value="infC"/>
    <property type="match status" value="1"/>
</dbReference>
<accession>A0A1F6NLA2</accession>
<dbReference type="GO" id="GO:0003743">
    <property type="term" value="F:translation initiation factor activity"/>
    <property type="evidence" value="ECO:0007669"/>
    <property type="project" value="UniProtKB-UniRule"/>
</dbReference>
<reference evidence="7 8" key="1">
    <citation type="journal article" date="2016" name="Nat. Commun.">
        <title>Thousands of microbial genomes shed light on interconnected biogeochemical processes in an aquifer system.</title>
        <authorList>
            <person name="Anantharaman K."/>
            <person name="Brown C.T."/>
            <person name="Hug L.A."/>
            <person name="Sharon I."/>
            <person name="Castelle C.J."/>
            <person name="Probst A.J."/>
            <person name="Thomas B.C."/>
            <person name="Singh A."/>
            <person name="Wilkins M.J."/>
            <person name="Karaoz U."/>
            <person name="Brodie E.L."/>
            <person name="Williams K.H."/>
            <person name="Hubbard S.S."/>
            <person name="Banfield J.F."/>
        </authorList>
    </citation>
    <scope>NUCLEOTIDE SEQUENCE [LARGE SCALE GENOMIC DNA]</scope>
</reference>
<evidence type="ECO:0000256" key="3">
    <source>
        <dbReference type="ARBA" id="ARBA00022917"/>
    </source>
</evidence>
<dbReference type="GO" id="GO:0043022">
    <property type="term" value="F:ribosome binding"/>
    <property type="evidence" value="ECO:0007669"/>
    <property type="project" value="TreeGrafter"/>
</dbReference>
<dbReference type="AlphaFoldDB" id="A0A1F6NLA2"/>
<comment type="similarity">
    <text evidence="1">Belongs to the IF-3 family.</text>
</comment>
<feature type="domain" description="Translation initiation factor 3 N-terminal" evidence="6">
    <location>
        <begin position="19"/>
        <end position="84"/>
    </location>
</feature>
<evidence type="ECO:0000256" key="4">
    <source>
        <dbReference type="NCBIfam" id="TIGR00168"/>
    </source>
</evidence>
<dbReference type="EMBL" id="MFQR01000022">
    <property type="protein sequence ID" value="OGH84424.1"/>
    <property type="molecule type" value="Genomic_DNA"/>
</dbReference>
<dbReference type="Pfam" id="PF00707">
    <property type="entry name" value="IF3_C"/>
    <property type="match status" value="1"/>
</dbReference>
<dbReference type="PANTHER" id="PTHR10938:SF0">
    <property type="entry name" value="TRANSLATION INITIATION FACTOR IF-3, MITOCHONDRIAL"/>
    <property type="match status" value="1"/>
</dbReference>
<dbReference type="InterPro" id="IPR036787">
    <property type="entry name" value="T_IF-3_N_sf"/>
</dbReference>
<dbReference type="InterPro" id="IPR001288">
    <property type="entry name" value="Translation_initiation_fac_3"/>
</dbReference>
<name>A0A1F6NLA2_9BACT</name>
<comment type="caution">
    <text evidence="7">The sequence shown here is derived from an EMBL/GenBank/DDBJ whole genome shotgun (WGS) entry which is preliminary data.</text>
</comment>
<organism evidence="7 8">
    <name type="scientific">Candidatus Magasanikbacteria bacterium RIFOXYA2_FULL_44_8</name>
    <dbReference type="NCBI Taxonomy" id="1798696"/>
    <lineage>
        <taxon>Bacteria</taxon>
        <taxon>Candidatus Magasanikiibacteriota</taxon>
    </lineage>
</organism>
<dbReference type="Gene3D" id="3.10.20.80">
    <property type="entry name" value="Translation initiation factor 3 (IF-3), N-terminal domain"/>
    <property type="match status" value="1"/>
</dbReference>
<gene>
    <name evidence="7" type="ORF">A2261_00790</name>
</gene>
<keyword evidence="2 7" id="KW-0396">Initiation factor</keyword>